<proteinExistence type="predicted"/>
<dbReference type="AlphaFoldDB" id="A0A1V8YE03"/>
<comment type="caution">
    <text evidence="1">The sequence shown here is derived from an EMBL/GenBank/DDBJ whole genome shotgun (WGS) entry which is preliminary data.</text>
</comment>
<evidence type="ECO:0000313" key="2">
    <source>
        <dbReference type="Proteomes" id="UP000192477"/>
    </source>
</evidence>
<dbReference type="STRING" id="112904.BH747_05260"/>
<dbReference type="RefSeq" id="WP_081183150.1">
    <property type="nucleotide sequence ID" value="NZ_MJEA01000003.1"/>
</dbReference>
<organism evidence="1 2">
    <name type="scientific">Enterococcus villorum</name>
    <dbReference type="NCBI Taxonomy" id="112904"/>
    <lineage>
        <taxon>Bacteria</taxon>
        <taxon>Bacillati</taxon>
        <taxon>Bacillota</taxon>
        <taxon>Bacilli</taxon>
        <taxon>Lactobacillales</taxon>
        <taxon>Enterococcaceae</taxon>
        <taxon>Enterococcus</taxon>
    </lineage>
</organism>
<evidence type="ECO:0000313" key="1">
    <source>
        <dbReference type="EMBL" id="OQO70808.1"/>
    </source>
</evidence>
<protein>
    <submittedName>
        <fullName evidence="1">Uncharacterized protein</fullName>
    </submittedName>
</protein>
<dbReference type="EMBL" id="MJEA01000003">
    <property type="protein sequence ID" value="OQO70808.1"/>
    <property type="molecule type" value="Genomic_DNA"/>
</dbReference>
<reference evidence="1 2" key="1">
    <citation type="journal article" date="2017" name="BMC Microbiol.">
        <title>Comparative genomics of Enterococcus spp. isolated from bovine feces.</title>
        <authorList>
            <person name="Beukers A.G."/>
            <person name="Zaheer R."/>
            <person name="Goji N."/>
            <person name="Amoako K.K."/>
            <person name="Chaves A.V."/>
            <person name="Ward M.P."/>
            <person name="McAllister T.A."/>
        </authorList>
    </citation>
    <scope>NUCLEOTIDE SEQUENCE [LARGE SCALE GENOMIC DNA]</scope>
    <source>
        <strain evidence="1 2">F1129D 143</strain>
    </source>
</reference>
<gene>
    <name evidence="1" type="ORF">BH747_05260</name>
</gene>
<dbReference type="OrthoDB" id="2157546at2"/>
<sequence length="111" mass="12189">MRTSTKVTIGLGVAAVASVATVVVVSGKVIEKIHHMTNRAKVKKFVDDTFDGNEKLLDIVEHLSDSDLDSLMGILEKIKSGKKKISVYGDSLKGSTEDVKERLFHFVDKIM</sequence>
<dbReference type="Proteomes" id="UP000192477">
    <property type="component" value="Unassembled WGS sequence"/>
</dbReference>
<accession>A0A1V8YE03</accession>
<name>A0A1V8YE03_9ENTE</name>